<sequence length="404" mass="45398">MSQVGSMQEADKTINPRQQYAKVGSEMLRNEISSQILSPEYAENRAVALLIFSVLGLLGNCAVLLTVLSLKRLQKAQNSFLIHQCLLDGIKSAYCIVFSRSLLSEDTLSDCPLLSASYIVFVTTSAFNILAVAINEIYHFTNTVMGIHPNNKCCVAFGLSIIWFASIIVNLGVAFLPSNPSFDRPVGYCTFMYGLTGNYLLHILWIALIALSLILTAIYLWKKHYRIATLFHQMMEMNVTRYSGAPTGCRLKDDLTIRVARKNLYVLALMLTTFFLFWFPLFILTISDPYFNVKPIYYETLTVTSWCHSSLTPIFFASYNYEFGPKFKPSMPGTETERIVASSTSSPKVPHRGSESQLQGSHRPNSLDVRPAYDCHHHLSSGIEATFSKSKSTEHFLHHLISAH</sequence>
<evidence type="ECO:0000256" key="5">
    <source>
        <dbReference type="ARBA" id="ARBA00023040"/>
    </source>
</evidence>
<evidence type="ECO:0000259" key="11">
    <source>
        <dbReference type="PROSITE" id="PS50262"/>
    </source>
</evidence>
<dbReference type="GO" id="GO:0005886">
    <property type="term" value="C:plasma membrane"/>
    <property type="evidence" value="ECO:0007669"/>
    <property type="project" value="UniProtKB-SubCell"/>
</dbReference>
<evidence type="ECO:0000313" key="13">
    <source>
        <dbReference type="Proteomes" id="UP000593567"/>
    </source>
</evidence>
<dbReference type="OrthoDB" id="10037292at2759"/>
<evidence type="ECO:0000256" key="3">
    <source>
        <dbReference type="ARBA" id="ARBA00022692"/>
    </source>
</evidence>
<evidence type="ECO:0000256" key="1">
    <source>
        <dbReference type="ARBA" id="ARBA00004651"/>
    </source>
</evidence>
<evidence type="ECO:0000256" key="7">
    <source>
        <dbReference type="ARBA" id="ARBA00023170"/>
    </source>
</evidence>
<evidence type="ECO:0000256" key="2">
    <source>
        <dbReference type="ARBA" id="ARBA00022475"/>
    </source>
</evidence>
<dbReference type="InterPro" id="IPR000276">
    <property type="entry name" value="GPCR_Rhodpsn"/>
</dbReference>
<gene>
    <name evidence="12" type="ORF">EB796_001176</name>
</gene>
<feature type="domain" description="G-protein coupled receptors family 1 profile" evidence="11">
    <location>
        <begin position="59"/>
        <end position="316"/>
    </location>
</feature>
<evidence type="ECO:0000256" key="6">
    <source>
        <dbReference type="ARBA" id="ARBA00023136"/>
    </source>
</evidence>
<keyword evidence="4 10" id="KW-1133">Transmembrane helix</keyword>
<keyword evidence="6 10" id="KW-0472">Membrane</keyword>
<dbReference type="Gene3D" id="1.20.1070.10">
    <property type="entry name" value="Rhodopsin 7-helix transmembrane proteins"/>
    <property type="match status" value="1"/>
</dbReference>
<evidence type="ECO:0000256" key="4">
    <source>
        <dbReference type="ARBA" id="ARBA00022989"/>
    </source>
</evidence>
<evidence type="ECO:0000256" key="9">
    <source>
        <dbReference type="SAM" id="MobiDB-lite"/>
    </source>
</evidence>
<dbReference type="GO" id="GO:0004930">
    <property type="term" value="F:G protein-coupled receptor activity"/>
    <property type="evidence" value="ECO:0007669"/>
    <property type="project" value="UniProtKB-KW"/>
</dbReference>
<evidence type="ECO:0000313" key="12">
    <source>
        <dbReference type="EMBL" id="KAF6040519.1"/>
    </source>
</evidence>
<organism evidence="12 13">
    <name type="scientific">Bugula neritina</name>
    <name type="common">Brown bryozoan</name>
    <name type="synonym">Sertularia neritina</name>
    <dbReference type="NCBI Taxonomy" id="10212"/>
    <lineage>
        <taxon>Eukaryota</taxon>
        <taxon>Metazoa</taxon>
        <taxon>Spiralia</taxon>
        <taxon>Lophotrochozoa</taxon>
        <taxon>Bryozoa</taxon>
        <taxon>Gymnolaemata</taxon>
        <taxon>Cheilostomatida</taxon>
        <taxon>Flustrina</taxon>
        <taxon>Buguloidea</taxon>
        <taxon>Bugulidae</taxon>
        <taxon>Bugula</taxon>
    </lineage>
</organism>
<keyword evidence="7" id="KW-0675">Receptor</keyword>
<protein>
    <recommendedName>
        <fullName evidence="11">G-protein coupled receptors family 1 profile domain-containing protein</fullName>
    </recommendedName>
</protein>
<dbReference type="EMBL" id="VXIV02000136">
    <property type="protein sequence ID" value="KAF6040519.1"/>
    <property type="molecule type" value="Genomic_DNA"/>
</dbReference>
<dbReference type="AlphaFoldDB" id="A0A7J7KQQ6"/>
<accession>A0A7J7KQQ6</accession>
<feature type="transmembrane region" description="Helical" evidence="10">
    <location>
        <begin position="115"/>
        <end position="134"/>
    </location>
</feature>
<dbReference type="PRINTS" id="PR00237">
    <property type="entry name" value="GPCRRHODOPSN"/>
</dbReference>
<evidence type="ECO:0000256" key="8">
    <source>
        <dbReference type="ARBA" id="ARBA00023224"/>
    </source>
</evidence>
<dbReference type="InterPro" id="IPR017452">
    <property type="entry name" value="GPCR_Rhodpsn_7TM"/>
</dbReference>
<keyword evidence="2" id="KW-1003">Cell membrane</keyword>
<feature type="transmembrane region" description="Helical" evidence="10">
    <location>
        <begin position="46"/>
        <end position="68"/>
    </location>
</feature>
<dbReference type="Proteomes" id="UP000593567">
    <property type="component" value="Unassembled WGS sequence"/>
</dbReference>
<dbReference type="PROSITE" id="PS50262">
    <property type="entry name" value="G_PROTEIN_RECEP_F1_2"/>
    <property type="match status" value="1"/>
</dbReference>
<feature type="transmembrane region" description="Helical" evidence="10">
    <location>
        <begin position="303"/>
        <end position="321"/>
    </location>
</feature>
<dbReference type="CDD" id="cd00637">
    <property type="entry name" value="7tm_classA_rhodopsin-like"/>
    <property type="match status" value="1"/>
</dbReference>
<dbReference type="PANTHER" id="PTHR24228:SF59">
    <property type="entry name" value="NEUROPEPTIDE RECEPTOR 15"/>
    <property type="match status" value="1"/>
</dbReference>
<keyword evidence="13" id="KW-1185">Reference proteome</keyword>
<feature type="transmembrane region" description="Helical" evidence="10">
    <location>
        <begin position="199"/>
        <end position="221"/>
    </location>
</feature>
<comment type="caution">
    <text evidence="12">The sequence shown here is derived from an EMBL/GenBank/DDBJ whole genome shotgun (WGS) entry which is preliminary data.</text>
</comment>
<dbReference type="PANTHER" id="PTHR24228">
    <property type="entry name" value="B2 BRADYKININ RECEPTOR/ANGIOTENSIN II RECEPTOR"/>
    <property type="match status" value="1"/>
</dbReference>
<feature type="region of interest" description="Disordered" evidence="9">
    <location>
        <begin position="332"/>
        <end position="366"/>
    </location>
</feature>
<feature type="transmembrane region" description="Helical" evidence="10">
    <location>
        <begin position="155"/>
        <end position="179"/>
    </location>
</feature>
<evidence type="ECO:0000256" key="10">
    <source>
        <dbReference type="SAM" id="Phobius"/>
    </source>
</evidence>
<proteinExistence type="predicted"/>
<comment type="subcellular location">
    <subcellularLocation>
        <location evidence="1">Cell membrane</location>
        <topology evidence="1">Multi-pass membrane protein</topology>
    </subcellularLocation>
</comment>
<dbReference type="Pfam" id="PF00001">
    <property type="entry name" value="7tm_1"/>
    <property type="match status" value="1"/>
</dbReference>
<keyword evidence="8" id="KW-0807">Transducer</keyword>
<keyword evidence="3 10" id="KW-0812">Transmembrane</keyword>
<dbReference type="SUPFAM" id="SSF81321">
    <property type="entry name" value="Family A G protein-coupled receptor-like"/>
    <property type="match status" value="1"/>
</dbReference>
<reference evidence="12" key="1">
    <citation type="submission" date="2020-06" db="EMBL/GenBank/DDBJ databases">
        <title>Draft genome of Bugula neritina, a colonial animal packing powerful symbionts and potential medicines.</title>
        <authorList>
            <person name="Rayko M."/>
        </authorList>
    </citation>
    <scope>NUCLEOTIDE SEQUENCE [LARGE SCALE GENOMIC DNA]</scope>
    <source>
        <strain evidence="12">Kwan_BN1</strain>
    </source>
</reference>
<keyword evidence="5" id="KW-0297">G-protein coupled receptor</keyword>
<feature type="compositionally biased region" description="Polar residues" evidence="9">
    <location>
        <begin position="355"/>
        <end position="364"/>
    </location>
</feature>
<name>A0A7J7KQQ6_BUGNE</name>
<feature type="transmembrane region" description="Helical" evidence="10">
    <location>
        <begin position="264"/>
        <end position="283"/>
    </location>
</feature>